<dbReference type="InterPro" id="IPR016454">
    <property type="entry name" value="Cysteine_dSase"/>
</dbReference>
<dbReference type="PIRSF" id="PIRSF005572">
    <property type="entry name" value="NifS"/>
    <property type="match status" value="1"/>
</dbReference>
<dbReference type="PANTHER" id="PTHR11601:SF34">
    <property type="entry name" value="CYSTEINE DESULFURASE"/>
    <property type="match status" value="1"/>
</dbReference>
<dbReference type="SUPFAM" id="SSF53383">
    <property type="entry name" value="PLP-dependent transferases"/>
    <property type="match status" value="1"/>
</dbReference>
<dbReference type="Pfam" id="PF00266">
    <property type="entry name" value="Aminotran_5"/>
    <property type="match status" value="1"/>
</dbReference>
<dbReference type="InterPro" id="IPR015422">
    <property type="entry name" value="PyrdxlP-dep_Trfase_small"/>
</dbReference>
<evidence type="ECO:0000256" key="1">
    <source>
        <dbReference type="ARBA" id="ARBA00001933"/>
    </source>
</evidence>
<keyword evidence="5" id="KW-0663">Pyridoxal phosphate</keyword>
<reference evidence="11" key="1">
    <citation type="submission" date="2021-03" db="EMBL/GenBank/DDBJ databases">
        <authorList>
            <person name="Sun Q."/>
        </authorList>
    </citation>
    <scope>NUCLEOTIDE SEQUENCE</scope>
    <source>
        <strain evidence="11">CCM 8862</strain>
    </source>
</reference>
<dbReference type="GO" id="GO:0031071">
    <property type="term" value="F:cysteine desulfurase activity"/>
    <property type="evidence" value="ECO:0007669"/>
    <property type="project" value="UniProtKB-EC"/>
</dbReference>
<accession>A0A939E1Y6</accession>
<evidence type="ECO:0000313" key="12">
    <source>
        <dbReference type="Proteomes" id="UP000664332"/>
    </source>
</evidence>
<comment type="similarity">
    <text evidence="2">Belongs to the class-V pyridoxal-phosphate-dependent aminotransferase family. NifS/IscS subfamily.</text>
</comment>
<dbReference type="InterPro" id="IPR015421">
    <property type="entry name" value="PyrdxlP-dep_Trfase_major"/>
</dbReference>
<dbReference type="Gene3D" id="1.10.260.50">
    <property type="match status" value="1"/>
</dbReference>
<feature type="coiled-coil region" evidence="9">
    <location>
        <begin position="248"/>
        <end position="285"/>
    </location>
</feature>
<organism evidence="11 12">
    <name type="scientific">Corynebacterium mendelii</name>
    <dbReference type="NCBI Taxonomy" id="2765362"/>
    <lineage>
        <taxon>Bacteria</taxon>
        <taxon>Bacillati</taxon>
        <taxon>Actinomycetota</taxon>
        <taxon>Actinomycetes</taxon>
        <taxon>Mycobacteriales</taxon>
        <taxon>Corynebacteriaceae</taxon>
        <taxon>Corynebacterium</taxon>
    </lineage>
</organism>
<evidence type="ECO:0000256" key="9">
    <source>
        <dbReference type="SAM" id="Coils"/>
    </source>
</evidence>
<name>A0A939E1Y6_9CORY</name>
<evidence type="ECO:0000256" key="2">
    <source>
        <dbReference type="ARBA" id="ARBA00006490"/>
    </source>
</evidence>
<dbReference type="InterPro" id="IPR000192">
    <property type="entry name" value="Aminotrans_V_dom"/>
</dbReference>
<keyword evidence="4" id="KW-0479">Metal-binding</keyword>
<comment type="catalytic activity">
    <reaction evidence="8">
        <text>(sulfur carrier)-H + L-cysteine = (sulfur carrier)-SH + L-alanine</text>
        <dbReference type="Rhea" id="RHEA:43892"/>
        <dbReference type="Rhea" id="RHEA-COMP:14737"/>
        <dbReference type="Rhea" id="RHEA-COMP:14739"/>
        <dbReference type="ChEBI" id="CHEBI:29917"/>
        <dbReference type="ChEBI" id="CHEBI:35235"/>
        <dbReference type="ChEBI" id="CHEBI:57972"/>
        <dbReference type="ChEBI" id="CHEBI:64428"/>
        <dbReference type="EC" id="2.8.1.7"/>
    </reaction>
</comment>
<evidence type="ECO:0000256" key="4">
    <source>
        <dbReference type="ARBA" id="ARBA00022723"/>
    </source>
</evidence>
<gene>
    <name evidence="11" type="ORF">JZY06_10160</name>
</gene>
<protein>
    <submittedName>
        <fullName evidence="11">Cysteine desulfurase</fullName>
    </submittedName>
</protein>
<comment type="caution">
    <text evidence="11">The sequence shown here is derived from an EMBL/GenBank/DDBJ whole genome shotgun (WGS) entry which is preliminary data.</text>
</comment>
<dbReference type="InterPro" id="IPR015424">
    <property type="entry name" value="PyrdxlP-dep_Trfase"/>
</dbReference>
<dbReference type="EMBL" id="JAFLEQ010000016">
    <property type="protein sequence ID" value="MBN9644970.1"/>
    <property type="molecule type" value="Genomic_DNA"/>
</dbReference>
<sequence>MDTHASARHYFDHAATTQLRGSARKVLVDNLDLLNPGGQYASGRKARAVLDGAREQIAGIVGCDPVEVIFTSGGTEADNIAVRGLYRHSVTANPDNRTIVCSPVEHPAVKETVGALVTHGGARQILLPVDRFGAVTCTSDCLAAVSSPAALVSCMWANNETGTIQPIDRVVHTAAKAGNPVHVDATQALGKIPVRFDEVPATTLAASAHKFGGPRGAGILLARRSPAPVAPITGGGQERGLRPGTQDVAAAAATAAALAEAVDEMEREEQRLKGLRDRLARFITATIDRAVIHTPWIPGEDTPQALAGHLSVSFPGAEGDSLIMLLDREGIECSTGSACHAGVNRASDVLLAMGVEETTARGTVRFTFGHTTTLAGIEAVEKVLPQVVERARLAGMA</sequence>
<dbReference type="AlphaFoldDB" id="A0A939E1Y6"/>
<keyword evidence="6" id="KW-0408">Iron</keyword>
<evidence type="ECO:0000256" key="7">
    <source>
        <dbReference type="ARBA" id="ARBA00023014"/>
    </source>
</evidence>
<evidence type="ECO:0000259" key="10">
    <source>
        <dbReference type="Pfam" id="PF00266"/>
    </source>
</evidence>
<evidence type="ECO:0000256" key="6">
    <source>
        <dbReference type="ARBA" id="ARBA00023004"/>
    </source>
</evidence>
<dbReference type="Proteomes" id="UP000664332">
    <property type="component" value="Unassembled WGS sequence"/>
</dbReference>
<dbReference type="RefSeq" id="WP_207279419.1">
    <property type="nucleotide sequence ID" value="NZ_JAFLEQ010000016.1"/>
</dbReference>
<evidence type="ECO:0000313" key="11">
    <source>
        <dbReference type="EMBL" id="MBN9644970.1"/>
    </source>
</evidence>
<evidence type="ECO:0000256" key="8">
    <source>
        <dbReference type="ARBA" id="ARBA00050776"/>
    </source>
</evidence>
<dbReference type="Gene3D" id="3.90.1150.10">
    <property type="entry name" value="Aspartate Aminotransferase, domain 1"/>
    <property type="match status" value="1"/>
</dbReference>
<evidence type="ECO:0000256" key="3">
    <source>
        <dbReference type="ARBA" id="ARBA00022679"/>
    </source>
</evidence>
<keyword evidence="12" id="KW-1185">Reference proteome</keyword>
<dbReference type="PANTHER" id="PTHR11601">
    <property type="entry name" value="CYSTEINE DESULFURYLASE FAMILY MEMBER"/>
    <property type="match status" value="1"/>
</dbReference>
<keyword evidence="3" id="KW-0808">Transferase</keyword>
<evidence type="ECO:0000256" key="5">
    <source>
        <dbReference type="ARBA" id="ARBA00022898"/>
    </source>
</evidence>
<keyword evidence="9" id="KW-0175">Coiled coil</keyword>
<comment type="cofactor">
    <cofactor evidence="1">
        <name>pyridoxal 5'-phosphate</name>
        <dbReference type="ChEBI" id="CHEBI:597326"/>
    </cofactor>
</comment>
<feature type="domain" description="Aminotransferase class V" evidence="10">
    <location>
        <begin position="10"/>
        <end position="380"/>
    </location>
</feature>
<proteinExistence type="inferred from homology"/>
<dbReference type="GO" id="GO:0046872">
    <property type="term" value="F:metal ion binding"/>
    <property type="evidence" value="ECO:0007669"/>
    <property type="project" value="UniProtKB-KW"/>
</dbReference>
<keyword evidence="7" id="KW-0411">Iron-sulfur</keyword>
<dbReference type="Gene3D" id="3.40.640.10">
    <property type="entry name" value="Type I PLP-dependent aspartate aminotransferase-like (Major domain)"/>
    <property type="match status" value="1"/>
</dbReference>
<dbReference type="GO" id="GO:0051536">
    <property type="term" value="F:iron-sulfur cluster binding"/>
    <property type="evidence" value="ECO:0007669"/>
    <property type="project" value="UniProtKB-KW"/>
</dbReference>